<dbReference type="Proteomes" id="UP001165042">
    <property type="component" value="Unassembled WGS sequence"/>
</dbReference>
<dbReference type="InterPro" id="IPR040783">
    <property type="entry name" value="VLRF1"/>
</dbReference>
<gene>
    <name evidence="2" type="ORF">Aglo03_51190</name>
</gene>
<dbReference type="InterPro" id="IPR042226">
    <property type="entry name" value="eFR1_2_sf"/>
</dbReference>
<organism evidence="2 3">
    <name type="scientific">Actinokineospora globicatena</name>
    <dbReference type="NCBI Taxonomy" id="103729"/>
    <lineage>
        <taxon>Bacteria</taxon>
        <taxon>Bacillati</taxon>
        <taxon>Actinomycetota</taxon>
        <taxon>Actinomycetes</taxon>
        <taxon>Pseudonocardiales</taxon>
        <taxon>Pseudonocardiaceae</taxon>
        <taxon>Actinokineospora</taxon>
    </lineage>
</organism>
<name>A0A9W6QSY9_9PSEU</name>
<evidence type="ECO:0000313" key="3">
    <source>
        <dbReference type="Proteomes" id="UP001165042"/>
    </source>
</evidence>
<dbReference type="EMBL" id="BSSD01000008">
    <property type="protein sequence ID" value="GLW94303.1"/>
    <property type="molecule type" value="Genomic_DNA"/>
</dbReference>
<evidence type="ECO:0000259" key="1">
    <source>
        <dbReference type="Pfam" id="PF18859"/>
    </source>
</evidence>
<sequence>MGMGRRRDVAGGGRAVEVPVDRVAGWFTRFGDRHRGVTHTSLGADSVVCTATDGATASVVVPFPPLSVVGEWDGLEVGPLLDHLAVSRRVGLVLVRLGGHSLGIAEQGRVLVSRTDRHLVHGRSAAGGWSQQRFARRREGQARHALEAAARDIAEVLVPRVAELDAVVLGGDRQSLDVLRADRGLAPVFDLAIDRVLDVPEPRRTVLEDAVERAFAVEIVVRDGP</sequence>
<proteinExistence type="predicted"/>
<feature type="domain" description="Actinobacteria/chloroflexi VLRF1 release factor" evidence="1">
    <location>
        <begin position="88"/>
        <end position="219"/>
    </location>
</feature>
<accession>A0A9W6QSY9</accession>
<dbReference type="Gene3D" id="3.30.420.60">
    <property type="entry name" value="eRF1 domain 2"/>
    <property type="match status" value="1"/>
</dbReference>
<dbReference type="Pfam" id="PF18859">
    <property type="entry name" value="acVLRF1"/>
    <property type="match status" value="1"/>
</dbReference>
<dbReference type="NCBIfam" id="NF041024">
    <property type="entry name" value="acVLRF1_NCBI"/>
    <property type="match status" value="1"/>
</dbReference>
<reference evidence="2" key="1">
    <citation type="submission" date="2023-02" db="EMBL/GenBank/DDBJ databases">
        <title>Actinokineospora globicatena NBRC 15670.</title>
        <authorList>
            <person name="Ichikawa N."/>
            <person name="Sato H."/>
            <person name="Tonouchi N."/>
        </authorList>
    </citation>
    <scope>NUCLEOTIDE SEQUENCE</scope>
    <source>
        <strain evidence="2">NBRC 15670</strain>
    </source>
</reference>
<keyword evidence="3" id="KW-1185">Reference proteome</keyword>
<protein>
    <recommendedName>
        <fullName evidence="1">Actinobacteria/chloroflexi VLRF1 release factor domain-containing protein</fullName>
    </recommendedName>
</protein>
<dbReference type="AlphaFoldDB" id="A0A9W6QSY9"/>
<comment type="caution">
    <text evidence="2">The sequence shown here is derived from an EMBL/GenBank/DDBJ whole genome shotgun (WGS) entry which is preliminary data.</text>
</comment>
<evidence type="ECO:0000313" key="2">
    <source>
        <dbReference type="EMBL" id="GLW94303.1"/>
    </source>
</evidence>
<dbReference type="SUPFAM" id="SSF53137">
    <property type="entry name" value="Translational machinery components"/>
    <property type="match status" value="1"/>
</dbReference>